<dbReference type="EMBL" id="JAYJLD010000035">
    <property type="protein sequence ID" value="MEB3103435.1"/>
    <property type="molecule type" value="Genomic_DNA"/>
</dbReference>
<keyword evidence="2" id="KW-1185">Reference proteome</keyword>
<dbReference type="RefSeq" id="WP_371755559.1">
    <property type="nucleotide sequence ID" value="NZ_JAYJLD010000035.1"/>
</dbReference>
<reference evidence="1" key="1">
    <citation type="submission" date="2023-12" db="EMBL/GenBank/DDBJ databases">
        <title>Fervidustalea candida gen. nov., sp. nov., a novel member of the family Paenibacillaceae isolated from a geothermal area.</title>
        <authorList>
            <person name="Li W.-J."/>
            <person name="Jiao J.-Y."/>
            <person name="Chen Y."/>
        </authorList>
    </citation>
    <scope>NUCLEOTIDE SEQUENCE</scope>
    <source>
        <strain evidence="1">SYSU GA230002</strain>
    </source>
</reference>
<organism evidence="1 2">
    <name type="scientific">Ferviditalea candida</name>
    <dbReference type="NCBI Taxonomy" id="3108399"/>
    <lineage>
        <taxon>Bacteria</taxon>
        <taxon>Bacillati</taxon>
        <taxon>Bacillota</taxon>
        <taxon>Bacilli</taxon>
        <taxon>Bacillales</taxon>
        <taxon>Paenibacillaceae</taxon>
        <taxon>Ferviditalea</taxon>
    </lineage>
</organism>
<accession>A0ABU5ZLP7</accession>
<evidence type="ECO:0000313" key="2">
    <source>
        <dbReference type="Proteomes" id="UP001310386"/>
    </source>
</evidence>
<name>A0ABU5ZLP7_9BACL</name>
<dbReference type="Proteomes" id="UP001310386">
    <property type="component" value="Unassembled WGS sequence"/>
</dbReference>
<proteinExistence type="predicted"/>
<gene>
    <name evidence="1" type="ORF">VF724_17520</name>
</gene>
<evidence type="ECO:0000313" key="1">
    <source>
        <dbReference type="EMBL" id="MEB3103435.1"/>
    </source>
</evidence>
<comment type="caution">
    <text evidence="1">The sequence shown here is derived from an EMBL/GenBank/DDBJ whole genome shotgun (WGS) entry which is preliminary data.</text>
</comment>
<sequence>MQTAKASVLSVPFPSKWAIHVTIGGKPIVWGQLIINSIIGYEVVGTINFRGIPIPIQGYWNEVNKQITFDSTYATYLGNLTIYDDPPIRIRHFVLSGNLVMNPPSLQAGERGTWIATTDINLNEYSISGKVAPYQYSKQLPPVGVFLTSNLLHQFE</sequence>
<protein>
    <submittedName>
        <fullName evidence="1">Uncharacterized protein</fullName>
    </submittedName>
</protein>